<name>A0A3M5G6E9_PSESS</name>
<gene>
    <name evidence="5" type="ORF">ALP58_02779</name>
</gene>
<dbReference type="InterPro" id="IPR012997">
    <property type="entry name" value="RplA"/>
</dbReference>
<dbReference type="SUPFAM" id="SSF50685">
    <property type="entry name" value="Barwin-like endoglucanases"/>
    <property type="match status" value="1"/>
</dbReference>
<keyword evidence="1" id="KW-0456">Lyase</keyword>
<dbReference type="Proteomes" id="UP000270430">
    <property type="component" value="Unassembled WGS sequence"/>
</dbReference>
<evidence type="ECO:0000256" key="1">
    <source>
        <dbReference type="ARBA" id="ARBA00023239"/>
    </source>
</evidence>
<evidence type="ECO:0000259" key="4">
    <source>
        <dbReference type="Pfam" id="PF03330"/>
    </source>
</evidence>
<keyword evidence="2" id="KW-0961">Cell wall biogenesis/degradation</keyword>
<dbReference type="NCBIfam" id="TIGR00413">
    <property type="entry name" value="rlpA"/>
    <property type="match status" value="1"/>
</dbReference>
<dbReference type="HAMAP" id="MF_02071">
    <property type="entry name" value="RlpA"/>
    <property type="match status" value="1"/>
</dbReference>
<evidence type="ECO:0000313" key="6">
    <source>
        <dbReference type="Proteomes" id="UP000270430"/>
    </source>
</evidence>
<accession>A0A3M5G6E9</accession>
<dbReference type="InterPro" id="IPR036908">
    <property type="entry name" value="RlpA-like_sf"/>
</dbReference>
<evidence type="ECO:0000313" key="5">
    <source>
        <dbReference type="EMBL" id="RMS82232.1"/>
    </source>
</evidence>
<sequence length="213" mass="23682">AEHWHDRCSRARLSFFTLQRGGAVLEALRPLLGTRCNTRTYRSSRSAWECSSERSASAVACALQHRVVTHASMEDWHESQPHLLRHSGTQPMRRLIFACSLLTLLAGCANHIIDPHGYDETGTAAYYGARHHGNRTASGEPFNQNALTAAHRQLPFGTRVKVTNLDNDRSVVVRINDRGPHTRGRLIDVSREAAEQLGMLRSGTAPVRVQALD</sequence>
<protein>
    <submittedName>
        <fullName evidence="5">RplA protein</fullName>
    </submittedName>
</protein>
<dbReference type="PANTHER" id="PTHR34183">
    <property type="entry name" value="ENDOLYTIC PEPTIDOGLYCAN TRANSGLYCOSYLASE RLPA"/>
    <property type="match status" value="1"/>
</dbReference>
<dbReference type="InterPro" id="IPR034718">
    <property type="entry name" value="RlpA"/>
</dbReference>
<comment type="similarity">
    <text evidence="3">Belongs to the RlpA family.</text>
</comment>
<feature type="non-terminal residue" evidence="5">
    <location>
        <position position="1"/>
    </location>
</feature>
<feature type="domain" description="RlpA-like protein double-psi beta-barrel" evidence="4">
    <location>
        <begin position="120"/>
        <end position="209"/>
    </location>
</feature>
<dbReference type="Gene3D" id="2.40.40.10">
    <property type="entry name" value="RlpA-like domain"/>
    <property type="match status" value="1"/>
</dbReference>
<dbReference type="AlphaFoldDB" id="A0A3M5G6E9"/>
<organism evidence="5 6">
    <name type="scientific">Pseudomonas savastanoi</name>
    <name type="common">Pseudomonas syringae pv. savastanoi</name>
    <dbReference type="NCBI Taxonomy" id="29438"/>
    <lineage>
        <taxon>Bacteria</taxon>
        <taxon>Pseudomonadati</taxon>
        <taxon>Pseudomonadota</taxon>
        <taxon>Gammaproteobacteria</taxon>
        <taxon>Pseudomonadales</taxon>
        <taxon>Pseudomonadaceae</taxon>
        <taxon>Pseudomonas</taxon>
    </lineage>
</organism>
<proteinExistence type="inferred from homology"/>
<dbReference type="CDD" id="cd22268">
    <property type="entry name" value="DPBB_RlpA-like"/>
    <property type="match status" value="1"/>
</dbReference>
<dbReference type="Pfam" id="PF03330">
    <property type="entry name" value="DPBB_1"/>
    <property type="match status" value="1"/>
</dbReference>
<reference evidence="5 6" key="1">
    <citation type="submission" date="2018-08" db="EMBL/GenBank/DDBJ databases">
        <title>Recombination of ecologically and evolutionarily significant loci maintains genetic cohesion in the Pseudomonas syringae species complex.</title>
        <authorList>
            <person name="Dillon M."/>
            <person name="Thakur S."/>
            <person name="Almeida R.N.D."/>
            <person name="Weir B.S."/>
            <person name="Guttman D.S."/>
        </authorList>
    </citation>
    <scope>NUCLEOTIDE SEQUENCE [LARGE SCALE GENOMIC DNA]</scope>
    <source>
        <strain evidence="5 6">ICMP 9420</strain>
    </source>
</reference>
<evidence type="ECO:0000256" key="2">
    <source>
        <dbReference type="ARBA" id="ARBA00023316"/>
    </source>
</evidence>
<dbReference type="PANTHER" id="PTHR34183:SF8">
    <property type="entry name" value="ENDOLYTIC PEPTIDOGLYCAN TRANSGLYCOSYLASE RLPA-RELATED"/>
    <property type="match status" value="1"/>
</dbReference>
<dbReference type="GO" id="GO:0016829">
    <property type="term" value="F:lyase activity"/>
    <property type="evidence" value="ECO:0007669"/>
    <property type="project" value="UniProtKB-KW"/>
</dbReference>
<evidence type="ECO:0000256" key="3">
    <source>
        <dbReference type="RuleBase" id="RU003495"/>
    </source>
</evidence>
<dbReference type="InterPro" id="IPR009009">
    <property type="entry name" value="RlpA-like_DPBB"/>
</dbReference>
<dbReference type="EMBL" id="RBSX01000340">
    <property type="protein sequence ID" value="RMS82232.1"/>
    <property type="molecule type" value="Genomic_DNA"/>
</dbReference>
<comment type="caution">
    <text evidence="5">The sequence shown here is derived from an EMBL/GenBank/DDBJ whole genome shotgun (WGS) entry which is preliminary data.</text>
</comment>
<dbReference type="GO" id="GO:0071555">
    <property type="term" value="P:cell wall organization"/>
    <property type="evidence" value="ECO:0007669"/>
    <property type="project" value="UniProtKB-KW"/>
</dbReference>